<dbReference type="GO" id="GO:0016705">
    <property type="term" value="F:oxidoreductase activity, acting on paired donors, with incorporation or reduction of molecular oxygen"/>
    <property type="evidence" value="ECO:0007669"/>
    <property type="project" value="InterPro"/>
</dbReference>
<dbReference type="PANTHER" id="PTHR30137:SF8">
    <property type="entry name" value="BLR5498 PROTEIN"/>
    <property type="match status" value="1"/>
</dbReference>
<dbReference type="GO" id="GO:0004497">
    <property type="term" value="F:monooxygenase activity"/>
    <property type="evidence" value="ECO:0007669"/>
    <property type="project" value="UniProtKB-KW"/>
</dbReference>
<dbReference type="GO" id="GO:0005829">
    <property type="term" value="C:cytosol"/>
    <property type="evidence" value="ECO:0007669"/>
    <property type="project" value="TreeGrafter"/>
</dbReference>
<dbReference type="AlphaFoldDB" id="A0A381PZJ1"/>
<dbReference type="InterPro" id="IPR011251">
    <property type="entry name" value="Luciferase-like_dom"/>
</dbReference>
<reference evidence="4" key="1">
    <citation type="submission" date="2018-05" db="EMBL/GenBank/DDBJ databases">
        <authorList>
            <person name="Lanie J.A."/>
            <person name="Ng W.-L."/>
            <person name="Kazmierczak K.M."/>
            <person name="Andrzejewski T.M."/>
            <person name="Davidsen T.M."/>
            <person name="Wayne K.J."/>
            <person name="Tettelin H."/>
            <person name="Glass J.I."/>
            <person name="Rusch D."/>
            <person name="Podicherti R."/>
            <person name="Tsui H.-C.T."/>
            <person name="Winkler M.E."/>
        </authorList>
    </citation>
    <scope>NUCLEOTIDE SEQUENCE</scope>
</reference>
<protein>
    <recommendedName>
        <fullName evidence="3">Luciferase-like domain-containing protein</fullName>
    </recommendedName>
</protein>
<feature type="domain" description="Luciferase-like" evidence="3">
    <location>
        <begin position="8"/>
        <end position="307"/>
    </location>
</feature>
<sequence>VESAAFSLGDNLPHPVTGVALSEADRHRQLIQYSTWAAEAGFDAVHIGEHHFNDYMLSSPPVVLSAIGERVPDLILSTAVTLVPTLDPVRAAEDYSTLDNLFPGRVEIVAGRGNFFSRSYPAFGLDIADARQIFEERLSLLQTLLREENVNWSGQFRGPLENVTVRPRPTRDLPIWIGAGSMESALLAAKLGCHLMLPSVFGHPKMFVPIVARYKEAWEEAGRDVDDIIIGSCCHAFAGSTHDDMRERFVPRYGHYWNFVDQLISDNTGGKVQMPFDLESFLAGPAVAGSSEECVDRMGELHQLLGHNRQLFMFDLGGISDSELEETVRRFGEEVLPHLPD</sequence>
<feature type="non-terminal residue" evidence="4">
    <location>
        <position position="1"/>
    </location>
</feature>
<evidence type="ECO:0000256" key="2">
    <source>
        <dbReference type="ARBA" id="ARBA00023033"/>
    </source>
</evidence>
<dbReference type="InterPro" id="IPR036661">
    <property type="entry name" value="Luciferase-like_sf"/>
</dbReference>
<organism evidence="4">
    <name type="scientific">marine metagenome</name>
    <dbReference type="NCBI Taxonomy" id="408172"/>
    <lineage>
        <taxon>unclassified sequences</taxon>
        <taxon>metagenomes</taxon>
        <taxon>ecological metagenomes</taxon>
    </lineage>
</organism>
<name>A0A381PZJ1_9ZZZZ</name>
<dbReference type="Gene3D" id="3.20.20.30">
    <property type="entry name" value="Luciferase-like domain"/>
    <property type="match status" value="1"/>
</dbReference>
<dbReference type="PANTHER" id="PTHR30137">
    <property type="entry name" value="LUCIFERASE-LIKE MONOOXYGENASE"/>
    <property type="match status" value="1"/>
</dbReference>
<evidence type="ECO:0000259" key="3">
    <source>
        <dbReference type="Pfam" id="PF00296"/>
    </source>
</evidence>
<dbReference type="EMBL" id="UINC01001150">
    <property type="protein sequence ID" value="SUZ72466.1"/>
    <property type="molecule type" value="Genomic_DNA"/>
</dbReference>
<keyword evidence="2" id="KW-0503">Monooxygenase</keyword>
<evidence type="ECO:0000313" key="4">
    <source>
        <dbReference type="EMBL" id="SUZ72466.1"/>
    </source>
</evidence>
<proteinExistence type="predicted"/>
<evidence type="ECO:0000256" key="1">
    <source>
        <dbReference type="ARBA" id="ARBA00023002"/>
    </source>
</evidence>
<dbReference type="InterPro" id="IPR050766">
    <property type="entry name" value="Bact_Lucif_Oxidored"/>
</dbReference>
<dbReference type="Pfam" id="PF00296">
    <property type="entry name" value="Bac_luciferase"/>
    <property type="match status" value="1"/>
</dbReference>
<gene>
    <name evidence="4" type="ORF">METZ01_LOCUS25320</name>
</gene>
<dbReference type="SUPFAM" id="SSF51679">
    <property type="entry name" value="Bacterial luciferase-like"/>
    <property type="match status" value="1"/>
</dbReference>
<keyword evidence="1" id="KW-0560">Oxidoreductase</keyword>
<accession>A0A381PZJ1</accession>